<evidence type="ECO:0000313" key="2">
    <source>
        <dbReference type="Proteomes" id="UP001215598"/>
    </source>
</evidence>
<sequence length="104" mass="11855">ELAEHALSPPEWTALTQVSDWLEAYRYATTRMSATQQPMLSTTHAMFRGLQDHLRKTLSKLPNTTDPVLRDGLRAAHTKLSDYFTKFDTSRYYSWAARSSCSVA</sequence>
<accession>A0AAD7HXM7</accession>
<feature type="non-terminal residue" evidence="1">
    <location>
        <position position="1"/>
    </location>
</feature>
<name>A0AAD7HXM7_9AGAR</name>
<gene>
    <name evidence="1" type="ORF">B0H16DRAFT_1329846</name>
</gene>
<organism evidence="1 2">
    <name type="scientific">Mycena metata</name>
    <dbReference type="NCBI Taxonomy" id="1033252"/>
    <lineage>
        <taxon>Eukaryota</taxon>
        <taxon>Fungi</taxon>
        <taxon>Dikarya</taxon>
        <taxon>Basidiomycota</taxon>
        <taxon>Agaricomycotina</taxon>
        <taxon>Agaricomycetes</taxon>
        <taxon>Agaricomycetidae</taxon>
        <taxon>Agaricales</taxon>
        <taxon>Marasmiineae</taxon>
        <taxon>Mycenaceae</taxon>
        <taxon>Mycena</taxon>
    </lineage>
</organism>
<evidence type="ECO:0000313" key="1">
    <source>
        <dbReference type="EMBL" id="KAJ7730735.1"/>
    </source>
</evidence>
<proteinExistence type="predicted"/>
<keyword evidence="2" id="KW-1185">Reference proteome</keyword>
<reference evidence="1" key="1">
    <citation type="submission" date="2023-03" db="EMBL/GenBank/DDBJ databases">
        <title>Massive genome expansion in bonnet fungi (Mycena s.s.) driven by repeated elements and novel gene families across ecological guilds.</title>
        <authorList>
            <consortium name="Lawrence Berkeley National Laboratory"/>
            <person name="Harder C.B."/>
            <person name="Miyauchi S."/>
            <person name="Viragh M."/>
            <person name="Kuo A."/>
            <person name="Thoen E."/>
            <person name="Andreopoulos B."/>
            <person name="Lu D."/>
            <person name="Skrede I."/>
            <person name="Drula E."/>
            <person name="Henrissat B."/>
            <person name="Morin E."/>
            <person name="Kohler A."/>
            <person name="Barry K."/>
            <person name="LaButti K."/>
            <person name="Morin E."/>
            <person name="Salamov A."/>
            <person name="Lipzen A."/>
            <person name="Mereny Z."/>
            <person name="Hegedus B."/>
            <person name="Baldrian P."/>
            <person name="Stursova M."/>
            <person name="Weitz H."/>
            <person name="Taylor A."/>
            <person name="Grigoriev I.V."/>
            <person name="Nagy L.G."/>
            <person name="Martin F."/>
            <person name="Kauserud H."/>
        </authorList>
    </citation>
    <scope>NUCLEOTIDE SEQUENCE</scope>
    <source>
        <strain evidence="1">CBHHK182m</strain>
    </source>
</reference>
<dbReference type="EMBL" id="JARKIB010000157">
    <property type="protein sequence ID" value="KAJ7730735.1"/>
    <property type="molecule type" value="Genomic_DNA"/>
</dbReference>
<dbReference type="Proteomes" id="UP001215598">
    <property type="component" value="Unassembled WGS sequence"/>
</dbReference>
<dbReference type="AlphaFoldDB" id="A0AAD7HXM7"/>
<protein>
    <submittedName>
        <fullName evidence="1">Uncharacterized protein</fullName>
    </submittedName>
</protein>
<comment type="caution">
    <text evidence="1">The sequence shown here is derived from an EMBL/GenBank/DDBJ whole genome shotgun (WGS) entry which is preliminary data.</text>
</comment>